<sequence length="124" mass="13692">MSHFNINELHISSSRVTTDEFIDFINSFKGPLVCPVCAGKSWDVQGVVEGLDAGEPWGTMDVIESLNYAELKEGAKTISFAGGLPVFRITCNTCAYMMLFSYKRVRSIIDTNAAMKKQEEQGGE</sequence>
<name>A0A379TSH1_SALDZ</name>
<proteinExistence type="predicted"/>
<gene>
    <name evidence="1" type="ORF">NCTC10060_00189</name>
</gene>
<accession>A0A379TSH1</accession>
<dbReference type="Proteomes" id="UP000254633">
    <property type="component" value="Unassembled WGS sequence"/>
</dbReference>
<dbReference type="AlphaFoldDB" id="A0A379TSH1"/>
<dbReference type="EMBL" id="UGXH01000003">
    <property type="protein sequence ID" value="SUG53156.1"/>
    <property type="molecule type" value="Genomic_DNA"/>
</dbReference>
<organism evidence="1 2">
    <name type="scientific">Salmonella diarizonae</name>
    <dbReference type="NCBI Taxonomy" id="59204"/>
    <lineage>
        <taxon>Bacteria</taxon>
        <taxon>Pseudomonadati</taxon>
        <taxon>Pseudomonadota</taxon>
        <taxon>Gammaproteobacteria</taxon>
        <taxon>Enterobacterales</taxon>
        <taxon>Enterobacteriaceae</taxon>
        <taxon>Salmonella</taxon>
    </lineage>
</organism>
<dbReference type="RefSeq" id="WP_136057900.1">
    <property type="nucleotide sequence ID" value="NZ_DACWWF010000005.1"/>
</dbReference>
<evidence type="ECO:0000313" key="2">
    <source>
        <dbReference type="Proteomes" id="UP000254633"/>
    </source>
</evidence>
<evidence type="ECO:0000313" key="1">
    <source>
        <dbReference type="EMBL" id="SUG53156.1"/>
    </source>
</evidence>
<reference evidence="1 2" key="1">
    <citation type="submission" date="2018-06" db="EMBL/GenBank/DDBJ databases">
        <authorList>
            <consortium name="Pathogen Informatics"/>
            <person name="Doyle S."/>
        </authorList>
    </citation>
    <scope>NUCLEOTIDE SEQUENCE [LARGE SCALE GENOMIC DNA]</scope>
    <source>
        <strain evidence="1 2">NCTC10060</strain>
    </source>
</reference>
<protein>
    <submittedName>
        <fullName evidence="1">Uncharacterized protein</fullName>
    </submittedName>
</protein>